<evidence type="ECO:0000313" key="3">
    <source>
        <dbReference type="Proteomes" id="UP000030748"/>
    </source>
</evidence>
<protein>
    <submittedName>
        <fullName evidence="2">Uncharacterized protein</fullName>
    </submittedName>
</protein>
<keyword evidence="3" id="KW-1185">Reference proteome</keyword>
<feature type="region of interest" description="Disordered" evidence="1">
    <location>
        <begin position="1"/>
        <end position="64"/>
    </location>
</feature>
<evidence type="ECO:0000256" key="1">
    <source>
        <dbReference type="SAM" id="MobiDB-lite"/>
    </source>
</evidence>
<dbReference type="STRING" id="4155.A0A022PW16"/>
<dbReference type="eggNOG" id="KOG4744">
    <property type="taxonomic scope" value="Eukaryota"/>
</dbReference>
<dbReference type="PANTHER" id="PTHR34191:SF20">
    <property type="entry name" value="LATE EMBRYOGENESIS ABUNDANT PROTEIN (LEA) FAMILY PROTEIN"/>
    <property type="match status" value="1"/>
</dbReference>
<dbReference type="OrthoDB" id="1894923at2759"/>
<feature type="compositionally biased region" description="Polar residues" evidence="1">
    <location>
        <begin position="1"/>
        <end position="16"/>
    </location>
</feature>
<dbReference type="EMBL" id="KI632264">
    <property type="protein sequence ID" value="EYU20587.1"/>
    <property type="molecule type" value="Genomic_DNA"/>
</dbReference>
<name>A0A022PW16_ERYGU</name>
<dbReference type="Proteomes" id="UP000030748">
    <property type="component" value="Unassembled WGS sequence"/>
</dbReference>
<organism evidence="2 3">
    <name type="scientific">Erythranthe guttata</name>
    <name type="common">Yellow monkey flower</name>
    <name type="synonym">Mimulus guttatus</name>
    <dbReference type="NCBI Taxonomy" id="4155"/>
    <lineage>
        <taxon>Eukaryota</taxon>
        <taxon>Viridiplantae</taxon>
        <taxon>Streptophyta</taxon>
        <taxon>Embryophyta</taxon>
        <taxon>Tracheophyta</taxon>
        <taxon>Spermatophyta</taxon>
        <taxon>Magnoliopsida</taxon>
        <taxon>eudicotyledons</taxon>
        <taxon>Gunneridae</taxon>
        <taxon>Pentapetalae</taxon>
        <taxon>asterids</taxon>
        <taxon>lamiids</taxon>
        <taxon>Lamiales</taxon>
        <taxon>Phrymaceae</taxon>
        <taxon>Erythranthe</taxon>
    </lineage>
</organism>
<proteinExistence type="predicted"/>
<gene>
    <name evidence="2" type="ORF">MIMGU_mgv1a017246mg</name>
</gene>
<sequence>MSSTQFNAGENHGQTQKKTEEWIDSAKGTAQSAHDKTCDALGRTQEQAHRSQEESAGFLQQTGEKVANMAQGAVDGVKNTLGMGEKK</sequence>
<dbReference type="PANTHER" id="PTHR34191">
    <property type="entry name" value="LATE EMBRYOGENESIS ABUNDANT PROTEIN (LEA) FAMILY PROTEIN"/>
    <property type="match status" value="1"/>
</dbReference>
<dbReference type="OMA" id="ANTEQWM"/>
<dbReference type="InterPro" id="IPR039624">
    <property type="entry name" value="LEA1/2/D7/KIN2"/>
</dbReference>
<dbReference type="PhylomeDB" id="A0A022PW16"/>
<dbReference type="KEGG" id="egt:105976851"/>
<dbReference type="AlphaFoldDB" id="A0A022PW16"/>
<reference evidence="2 3" key="1">
    <citation type="journal article" date="2013" name="Proc. Natl. Acad. Sci. U.S.A.">
        <title>Fine-scale variation in meiotic recombination in Mimulus inferred from population shotgun sequencing.</title>
        <authorList>
            <person name="Hellsten U."/>
            <person name="Wright K.M."/>
            <person name="Jenkins J."/>
            <person name="Shu S."/>
            <person name="Yuan Y."/>
            <person name="Wessler S.R."/>
            <person name="Schmutz J."/>
            <person name="Willis J.H."/>
            <person name="Rokhsar D.S."/>
        </authorList>
    </citation>
    <scope>NUCLEOTIDE SEQUENCE [LARGE SCALE GENOMIC DNA]</scope>
    <source>
        <strain evidence="3">cv. DUN x IM62</strain>
    </source>
</reference>
<evidence type="ECO:0000313" key="2">
    <source>
        <dbReference type="EMBL" id="EYU20587.1"/>
    </source>
</evidence>
<accession>A0A022PW16</accession>